<dbReference type="Gene3D" id="2.60.40.1120">
    <property type="entry name" value="Carboxypeptidase-like, regulatory domain"/>
    <property type="match status" value="1"/>
</dbReference>
<evidence type="ECO:0000256" key="2">
    <source>
        <dbReference type="ARBA" id="ARBA00022729"/>
    </source>
</evidence>
<dbReference type="SUPFAM" id="SSF56935">
    <property type="entry name" value="Porins"/>
    <property type="match status" value="1"/>
</dbReference>
<reference evidence="7" key="1">
    <citation type="submission" date="2007-06" db="EMBL/GenBank/DDBJ databases">
        <authorList>
            <person name="Fulton L."/>
            <person name="Clifton S."/>
            <person name="Fulton B."/>
            <person name="Xu J."/>
            <person name="Minx P."/>
            <person name="Pepin K.H."/>
            <person name="Johnson M."/>
            <person name="Thiruvilangam P."/>
            <person name="Bhonagiri V."/>
            <person name="Nash W.E."/>
            <person name="Mardis E.R."/>
            <person name="Wilson R.K."/>
        </authorList>
    </citation>
    <scope>NUCLEOTIDE SEQUENCE [LARGE SCALE GENOMIC DNA]</scope>
    <source>
        <strain evidence="7">ATCC 8492</strain>
    </source>
</reference>
<dbReference type="Gene3D" id="2.170.130.10">
    <property type="entry name" value="TonB-dependent receptor, plug domain"/>
    <property type="match status" value="1"/>
</dbReference>
<dbReference type="Pfam" id="PF07715">
    <property type="entry name" value="Plug"/>
    <property type="match status" value="1"/>
</dbReference>
<feature type="domain" description="Secretin/TonB short N-terminal" evidence="6">
    <location>
        <begin position="75"/>
        <end position="126"/>
    </location>
</feature>
<dbReference type="InterPro" id="IPR037066">
    <property type="entry name" value="Plug_dom_sf"/>
</dbReference>
<dbReference type="PANTHER" id="PTHR30069">
    <property type="entry name" value="TONB-DEPENDENT OUTER MEMBRANE RECEPTOR"/>
    <property type="match status" value="1"/>
</dbReference>
<dbReference type="InterPro" id="IPR023997">
    <property type="entry name" value="TonB-dep_OMP_SusC/RagA_CS"/>
</dbReference>
<dbReference type="InterPro" id="IPR023996">
    <property type="entry name" value="TonB-dep_OMP_SusC/RagA"/>
</dbReference>
<dbReference type="SMART" id="SM00965">
    <property type="entry name" value="STN"/>
    <property type="match status" value="1"/>
</dbReference>
<gene>
    <name evidence="7" type="ORF">BACUNI_04702</name>
</gene>
<evidence type="ECO:0000259" key="6">
    <source>
        <dbReference type="SMART" id="SM00965"/>
    </source>
</evidence>
<dbReference type="Pfam" id="PF13715">
    <property type="entry name" value="CarbopepD_reg_2"/>
    <property type="match status" value="1"/>
</dbReference>
<dbReference type="FunFam" id="2.60.40.1120:FF:000003">
    <property type="entry name" value="Outer membrane protein Omp121"/>
    <property type="match status" value="1"/>
</dbReference>
<dbReference type="SUPFAM" id="SSF49464">
    <property type="entry name" value="Carboxypeptidase regulatory domain-like"/>
    <property type="match status" value="1"/>
</dbReference>
<dbReference type="InterPro" id="IPR008969">
    <property type="entry name" value="CarboxyPept-like_regulatory"/>
</dbReference>
<keyword evidence="4 5" id="KW-0998">Cell outer membrane</keyword>
<keyword evidence="5" id="KW-1134">Transmembrane beta strand</keyword>
<dbReference type="GO" id="GO:0009279">
    <property type="term" value="C:cell outer membrane"/>
    <property type="evidence" value="ECO:0007669"/>
    <property type="project" value="UniProtKB-SubCell"/>
</dbReference>
<comment type="similarity">
    <text evidence="5">Belongs to the TonB-dependent receptor family.</text>
</comment>
<accession>A0ABC9N624</accession>
<reference evidence="7" key="2">
    <citation type="submission" date="2013-11" db="EMBL/GenBank/DDBJ databases">
        <title>Draft genome sequence of Bacteroides uniformis (ATCC 8492).</title>
        <authorList>
            <person name="Sudarsanam P."/>
            <person name="Ley R."/>
            <person name="Guruge J."/>
            <person name="Turnbaugh P.J."/>
            <person name="Mahowald M."/>
            <person name="Liep D."/>
            <person name="Gordon J."/>
        </authorList>
    </citation>
    <scope>NUCLEOTIDE SEQUENCE</scope>
    <source>
        <strain evidence="7">ATCC 8492</strain>
    </source>
</reference>
<evidence type="ECO:0000256" key="1">
    <source>
        <dbReference type="ARBA" id="ARBA00022448"/>
    </source>
</evidence>
<keyword evidence="8" id="KW-1185">Reference proteome</keyword>
<keyword evidence="2" id="KW-0732">Signal</keyword>
<organism evidence="7 8">
    <name type="scientific">Bacteroides uniformis (strain ATCC 8492 / DSM 6597 / CCUG 4942 / CIP 103695 / JCM 5828 / KCTC 5204 / NCTC 13054 / VPI 0061)</name>
    <dbReference type="NCBI Taxonomy" id="411479"/>
    <lineage>
        <taxon>Bacteria</taxon>
        <taxon>Pseudomonadati</taxon>
        <taxon>Bacteroidota</taxon>
        <taxon>Bacteroidia</taxon>
        <taxon>Bacteroidales</taxon>
        <taxon>Bacteroidaceae</taxon>
        <taxon>Bacteroides</taxon>
    </lineage>
</organism>
<sequence>MKKHYCIQSFREKSVLMRCMKKIPLAMRCTLFMLFCLVGMTFANEGYAQKTMVNIALENKTVDEVLTELEQGTEFVFFYNNKQIDVKRRVSVRANNKTIFKVLNDVFKGTNIGYKVLDRNIILYDKAVGADGVQMALQAATVKGSVVDATGEPVIGASILVQGTTNGVITDIDGNFILTNVGSDATLIISYVGYKTQNIKVAGRNSFKIVLVEDAEILDEVVVVGYGVQKKESLTGAIAAIGADEIATTKTENLISNIQGKMPGLLIRQKTGEPGTFDNMVSIRGYGDPLVVIDGITREGTEELAQLNSEDIESISILKDASAAIYGMNAANGVIIVTTKKGVAEKTRVSYSALFGMKNATGMEETVDAYTYRMLANERARNDQAAPEYTDDILELYRTGAKGYTDNNWIDMFMNKLAFQQSHTVSVRGGTDKVKYYVSFGYNGDNGLLKSGIQYYHRYNLRSNLTAELTKGLKLNVNLSGRWDETQRPREDFMWTFKTLMVNDRGIGTHTINNPNHLSAIGPENKNPFALVDPDIDGYRKNRGLTYSADVELNWQVPFVKGLALSLLGSFDGNNRNNSSLNRSYPLYDYYTDAPAGTGGSTDAYSNTMRIYQKIYGRLQANYMRSFNQHNLNVTAVAELNSTRRDELSGSRQYSELFTNDILNQASPGTATNSGYRSFGRLAAYLMRANYDYAGKYLLEVVGRYDGSYRYAPSKRWTFFPSVSAGWRLSEESFIKDNLPFITNLKIRGSFGQSGYDAGDPFQYVSAYNSASNGYVFDGASQIMGMVAPGVVTDRLSWVTSSISNVGLDFDLWNGKLSGTIEWFNRKNEGILADRAQSAPDTFGASFPKENLNSNRNRGFEIELGHRGQIGKDFSYSVSANFTYARERSLHVEHAEYTSSMDRWLNGKENRNSNVMWLYKYDGQYTSLEQYETAPLIGGNLGNSKMLPGSYRLLDLNGDGRINSSDRVPEFWATGANPPIQYGLTLAASYKNFDLNMLFQGASGYSIGYANDDVWGYGGKTNKSYLIAKYVDRWHPANITDDPYNPATQWVAGYYPALRHNFSNTSDNGSRWNYGISVWLPQATYLRLKSMEIGYNLPKSFMKRIGLNSARIFVNGSNLLTFCNKALKDADPEREERDWGANLAYPLMRTYNFGLNINF</sequence>
<name>A0ABC9N624_BACUC</name>
<keyword evidence="5" id="KW-0812">Transmembrane</keyword>
<dbReference type="PROSITE" id="PS52016">
    <property type="entry name" value="TONB_DEPENDENT_REC_3"/>
    <property type="match status" value="1"/>
</dbReference>
<evidence type="ECO:0000256" key="3">
    <source>
        <dbReference type="ARBA" id="ARBA00023136"/>
    </source>
</evidence>
<dbReference type="InterPro" id="IPR011662">
    <property type="entry name" value="Secretin/TonB_short_N"/>
</dbReference>
<dbReference type="Pfam" id="PF07660">
    <property type="entry name" value="STN"/>
    <property type="match status" value="1"/>
</dbReference>
<evidence type="ECO:0000313" key="7">
    <source>
        <dbReference type="EMBL" id="EDO52147.1"/>
    </source>
</evidence>
<keyword evidence="3 5" id="KW-0472">Membrane</keyword>
<keyword evidence="1 5" id="KW-0813">Transport</keyword>
<evidence type="ECO:0000313" key="8">
    <source>
        <dbReference type="Proteomes" id="UP000004110"/>
    </source>
</evidence>
<comment type="caution">
    <text evidence="7">The sequence shown here is derived from an EMBL/GenBank/DDBJ whole genome shotgun (WGS) entry which is preliminary data.</text>
</comment>
<proteinExistence type="inferred from homology"/>
<dbReference type="NCBIfam" id="TIGR04057">
    <property type="entry name" value="SusC_RagA_signa"/>
    <property type="match status" value="1"/>
</dbReference>
<comment type="subcellular location">
    <subcellularLocation>
        <location evidence="5">Cell outer membrane</location>
        <topology evidence="5">Multi-pass membrane protein</topology>
    </subcellularLocation>
</comment>
<dbReference type="Proteomes" id="UP000004110">
    <property type="component" value="Unassembled WGS sequence"/>
</dbReference>
<dbReference type="InterPro" id="IPR039426">
    <property type="entry name" value="TonB-dep_rcpt-like"/>
</dbReference>
<evidence type="ECO:0000256" key="4">
    <source>
        <dbReference type="ARBA" id="ARBA00023237"/>
    </source>
</evidence>
<protein>
    <submittedName>
        <fullName evidence="7">TonB-linked outer membrane protein, SusC/RagA family</fullName>
    </submittedName>
</protein>
<dbReference type="EMBL" id="AAYH02000049">
    <property type="protein sequence ID" value="EDO52147.1"/>
    <property type="molecule type" value="Genomic_DNA"/>
</dbReference>
<dbReference type="NCBIfam" id="TIGR04056">
    <property type="entry name" value="OMP_RagA_SusC"/>
    <property type="match status" value="1"/>
</dbReference>
<dbReference type="InterPro" id="IPR012910">
    <property type="entry name" value="Plug_dom"/>
</dbReference>
<dbReference type="PANTHER" id="PTHR30069:SF29">
    <property type="entry name" value="HEMOGLOBIN AND HEMOGLOBIN-HAPTOGLOBIN-BINDING PROTEIN 1-RELATED"/>
    <property type="match status" value="1"/>
</dbReference>
<evidence type="ECO:0000256" key="5">
    <source>
        <dbReference type="PROSITE-ProRule" id="PRU01360"/>
    </source>
</evidence>
<dbReference type="AlphaFoldDB" id="A0ABC9N624"/>